<keyword evidence="5" id="KW-1185">Reference proteome</keyword>
<feature type="region of interest" description="Disordered" evidence="2">
    <location>
        <begin position="604"/>
        <end position="631"/>
    </location>
</feature>
<dbReference type="PROSITE" id="PS00062">
    <property type="entry name" value="ALDOKETO_REDUCTASE_2"/>
    <property type="match status" value="1"/>
</dbReference>
<dbReference type="PANTHER" id="PTHR43147">
    <property type="entry name" value="PROTEIN TAS"/>
    <property type="match status" value="1"/>
</dbReference>
<evidence type="ECO:0000313" key="5">
    <source>
        <dbReference type="Proteomes" id="UP000830671"/>
    </source>
</evidence>
<dbReference type="SUPFAM" id="SSF51430">
    <property type="entry name" value="NAD(P)-linked oxidoreductase"/>
    <property type="match status" value="1"/>
</dbReference>
<evidence type="ECO:0000256" key="2">
    <source>
        <dbReference type="SAM" id="MobiDB-lite"/>
    </source>
</evidence>
<dbReference type="GeneID" id="73341136"/>
<accession>A0A9Q8SQE4</accession>
<evidence type="ECO:0000256" key="1">
    <source>
        <dbReference type="ARBA" id="ARBA00023002"/>
    </source>
</evidence>
<reference evidence="4" key="1">
    <citation type="journal article" date="2021" name="Mol. Plant Microbe Interact.">
        <title>Complete Genome Sequence of the Plant-Pathogenic Fungus Colletotrichum lupini.</title>
        <authorList>
            <person name="Baroncelli R."/>
            <person name="Pensec F."/>
            <person name="Da Lio D."/>
            <person name="Boufleur T."/>
            <person name="Vicente I."/>
            <person name="Sarrocco S."/>
            <person name="Picot A."/>
            <person name="Baraldi E."/>
            <person name="Sukno S."/>
            <person name="Thon M."/>
            <person name="Le Floch G."/>
        </authorList>
    </citation>
    <scope>NUCLEOTIDE SEQUENCE</scope>
    <source>
        <strain evidence="4">IMI 504893</strain>
    </source>
</reference>
<dbReference type="Proteomes" id="UP000830671">
    <property type="component" value="Chromosome 4"/>
</dbReference>
<evidence type="ECO:0000313" key="4">
    <source>
        <dbReference type="EMBL" id="UQC81644.1"/>
    </source>
</evidence>
<dbReference type="Gene3D" id="3.20.20.100">
    <property type="entry name" value="NADP-dependent oxidoreductase domain"/>
    <property type="match status" value="1"/>
</dbReference>
<dbReference type="Pfam" id="PF00248">
    <property type="entry name" value="Aldo_ket_red"/>
    <property type="match status" value="1"/>
</dbReference>
<feature type="domain" description="NADP-dependent oxidoreductase" evidence="3">
    <location>
        <begin position="301"/>
        <end position="593"/>
    </location>
</feature>
<dbReference type="AlphaFoldDB" id="A0A9Q8SQE4"/>
<evidence type="ECO:0000259" key="3">
    <source>
        <dbReference type="Pfam" id="PF00248"/>
    </source>
</evidence>
<dbReference type="InterPro" id="IPR023210">
    <property type="entry name" value="NADP_OxRdtase_dom"/>
</dbReference>
<sequence>MSRQATVRVIDRRWLLVVEMNAGVCWLEIRVQLVPAAAAASSISLDTEEKAYMEAKHIVTHLPEDNTNEMAAKPEGQSAKTAHVNMMTDTIITNLPAANLRVIMRSLLAAHPDVTTTFEAETRTYVRDAALLSAQGELSSEATLRKTQATIRCMLGCGLSLESIPLMTRVVRGGIKLLVDPETTKEKTHAVLASVDGDIVQIMTAVEKRLLAAARESLLDDERDAVTNLHESLLECRAIIEEKAMEYPYTRALFATSMLLGVSLPVLDMPLIGTSGLSASLAGPVDARETFEMNGFKLPRLFTGLWQMSSPSWGSAPTSKIIAQFSKHMEVGLTAFDMADHYGDAEIIFGRFRSAYPFSDSTFAATKYCVFNPMIVTRAAVQANVAERCRRLQTDKIDLLQFHWQFYEDPQYVEALRFLEEDSRVKALGLCNFDTEHMQVAIDKGVRLHSNQFSLIDSRPEVRMGKVCQEHDIKLLTYGTLCGGFLAEKWLGKGQPDLYDEAITPSQRKYYAMIRSWGGWDLFQDLLKVLKSIASRHSVSLSNVATRWVLDFPYVGAVIVGTRMGISERADENLASLGWSLSQEDRDLIEEVLKRSRRSEMFDAMGDCGGEGPKDEDSVWSGTPSIAGRDGHVKGIRGKILEK</sequence>
<proteinExistence type="predicted"/>
<protein>
    <submittedName>
        <fullName evidence="4">Aldo/keto reductase</fullName>
    </submittedName>
</protein>
<dbReference type="InterPro" id="IPR036812">
    <property type="entry name" value="NAD(P)_OxRdtase_dom_sf"/>
</dbReference>
<dbReference type="GO" id="GO:0016491">
    <property type="term" value="F:oxidoreductase activity"/>
    <property type="evidence" value="ECO:0007669"/>
    <property type="project" value="UniProtKB-KW"/>
</dbReference>
<gene>
    <name evidence="4" type="ORF">CLUP02_07130</name>
</gene>
<organism evidence="4 5">
    <name type="scientific">Colletotrichum lupini</name>
    <dbReference type="NCBI Taxonomy" id="145971"/>
    <lineage>
        <taxon>Eukaryota</taxon>
        <taxon>Fungi</taxon>
        <taxon>Dikarya</taxon>
        <taxon>Ascomycota</taxon>
        <taxon>Pezizomycotina</taxon>
        <taxon>Sordariomycetes</taxon>
        <taxon>Hypocreomycetidae</taxon>
        <taxon>Glomerellales</taxon>
        <taxon>Glomerellaceae</taxon>
        <taxon>Colletotrichum</taxon>
        <taxon>Colletotrichum acutatum species complex</taxon>
    </lineage>
</organism>
<keyword evidence="1" id="KW-0560">Oxidoreductase</keyword>
<dbReference type="InterPro" id="IPR018170">
    <property type="entry name" value="Aldo/ket_reductase_CS"/>
</dbReference>
<name>A0A9Q8SQE4_9PEZI</name>
<dbReference type="RefSeq" id="XP_049143269.1">
    <property type="nucleotide sequence ID" value="XM_049286126.1"/>
</dbReference>
<dbReference type="KEGG" id="clup:CLUP02_07130"/>
<dbReference type="EMBL" id="CP019476">
    <property type="protein sequence ID" value="UQC81644.1"/>
    <property type="molecule type" value="Genomic_DNA"/>
</dbReference>
<dbReference type="CDD" id="cd19101">
    <property type="entry name" value="AKR_unchar"/>
    <property type="match status" value="1"/>
</dbReference>
<dbReference type="PANTHER" id="PTHR43147:SF2">
    <property type="entry name" value="NADP-DEPENDENT OXIDOREDUCTASE DOMAIN-CONTAINING PROTEIN"/>
    <property type="match status" value="1"/>
</dbReference>